<evidence type="ECO:0000313" key="4">
    <source>
        <dbReference type="Proteomes" id="UP000000370"/>
    </source>
</evidence>
<gene>
    <name evidence="3" type="ordered locus">Cphy_0428</name>
</gene>
<name>A9KHE8_LACP7</name>
<dbReference type="Proteomes" id="UP000000370">
    <property type="component" value="Chromosome"/>
</dbReference>
<dbReference type="EMBL" id="CP000885">
    <property type="protein sequence ID" value="ABX40815.1"/>
    <property type="molecule type" value="Genomic_DNA"/>
</dbReference>
<evidence type="ECO:0000256" key="1">
    <source>
        <dbReference type="SAM" id="MobiDB-lite"/>
    </source>
</evidence>
<sequence>MSDLDESKVTNETPGNSIERPEFETVNTEETNIVEEPTTNFLGGNTPNKPKKNNRTAGIIALVAGIAACIVIAIFAVPRIIEAVSRSSSSPKERFESAIENYLLDEAKSYEKTLSNKVSTDLKNSTISVDFNVTVNNMLTSMIKQTDPDLFADLKLDNIGGNFVIKNKEDKHNVDATLSANNTKLFNVESYFEKAADTLLFRIPELSSDYLSTPLNLSALESDTSLPQFNIESYKTPDAKEVTSLLTDSAKILTKDINDVSVVKDVKIVASDVSATYDKLTAKISEQDAKNILVKLMKRVYDVESYKNLLDSALLNSDSVNTFDEFISILETAEASNNTVAEFSIFVDKKNELHGCGISMSADGSNMVLSFLTAKGSKNGIELNVAVNDQNLMSLTSNYTKSSNGYQGFVKLFVNELDSTSSIANSDVSLTIDFENVKVVDEKNGHFTGSFYLTSPQLSGTSIELTFGVTGKKQDVTFNVSAASMSLFSLTASYQVTEGAEIVIPAAGANVYDTETEMNDYMSNAFMGLLELVGTVGDAIGVDLTSMMYGM</sequence>
<keyword evidence="2" id="KW-0472">Membrane</keyword>
<evidence type="ECO:0000313" key="3">
    <source>
        <dbReference type="EMBL" id="ABX40815.1"/>
    </source>
</evidence>
<dbReference type="AlphaFoldDB" id="A9KHE8"/>
<dbReference type="RefSeq" id="WP_012198459.1">
    <property type="nucleotide sequence ID" value="NC_010001.1"/>
</dbReference>
<keyword evidence="2" id="KW-0812">Transmembrane</keyword>
<dbReference type="HOGENOM" id="CLU_494099_0_0_9"/>
<organism evidence="3 4">
    <name type="scientific">Lachnoclostridium phytofermentans (strain ATCC 700394 / DSM 18823 / ISDg)</name>
    <name type="common">Clostridium phytofermentans</name>
    <dbReference type="NCBI Taxonomy" id="357809"/>
    <lineage>
        <taxon>Bacteria</taxon>
        <taxon>Bacillati</taxon>
        <taxon>Bacillota</taxon>
        <taxon>Clostridia</taxon>
        <taxon>Lachnospirales</taxon>
        <taxon>Lachnospiraceae</taxon>
    </lineage>
</organism>
<dbReference type="OrthoDB" id="9935366at2"/>
<reference evidence="4" key="1">
    <citation type="submission" date="2007-11" db="EMBL/GenBank/DDBJ databases">
        <title>Complete genome sequence of Clostridium phytofermentans ISDg.</title>
        <authorList>
            <person name="Leschine S.B."/>
            <person name="Warnick T.A."/>
            <person name="Blanchard J.L."/>
            <person name="Schnell D.J."/>
            <person name="Petit E.L."/>
            <person name="LaTouf W.G."/>
            <person name="Copeland A."/>
            <person name="Lucas S."/>
            <person name="Lapidus A."/>
            <person name="Barry K."/>
            <person name="Glavina del Rio T."/>
            <person name="Dalin E."/>
            <person name="Tice H."/>
            <person name="Pitluck S."/>
            <person name="Kiss H."/>
            <person name="Brettin T."/>
            <person name="Bruce D."/>
            <person name="Detter J.C."/>
            <person name="Han C."/>
            <person name="Kuske C."/>
            <person name="Schmutz J."/>
            <person name="Larimer F."/>
            <person name="Land M."/>
            <person name="Hauser L."/>
            <person name="Kyrpides N."/>
            <person name="Kim E.A."/>
            <person name="Richardson P."/>
        </authorList>
    </citation>
    <scope>NUCLEOTIDE SEQUENCE [LARGE SCALE GENOMIC DNA]</scope>
    <source>
        <strain evidence="4">ATCC 700394 / DSM 18823 / ISDg</strain>
    </source>
</reference>
<feature type="region of interest" description="Disordered" evidence="1">
    <location>
        <begin position="1"/>
        <end position="22"/>
    </location>
</feature>
<keyword evidence="4" id="KW-1185">Reference proteome</keyword>
<evidence type="ECO:0000256" key="2">
    <source>
        <dbReference type="SAM" id="Phobius"/>
    </source>
</evidence>
<keyword evidence="2" id="KW-1133">Transmembrane helix</keyword>
<accession>A9KHE8</accession>
<dbReference type="KEGG" id="cpy:Cphy_0428"/>
<protein>
    <submittedName>
        <fullName evidence="3">Uncharacterized protein</fullName>
    </submittedName>
</protein>
<proteinExistence type="predicted"/>
<feature type="transmembrane region" description="Helical" evidence="2">
    <location>
        <begin position="59"/>
        <end position="81"/>
    </location>
</feature>